<protein>
    <submittedName>
        <fullName evidence="2">Uncharacterized protein</fullName>
    </submittedName>
</protein>
<proteinExistence type="predicted"/>
<name>A0A4Z2I1M9_9TELE</name>
<comment type="caution">
    <text evidence="2">The sequence shown here is derived from an EMBL/GenBank/DDBJ whole genome shotgun (WGS) entry which is preliminary data.</text>
</comment>
<feature type="region of interest" description="Disordered" evidence="1">
    <location>
        <begin position="256"/>
        <end position="280"/>
    </location>
</feature>
<accession>A0A4Z2I1M9</accession>
<evidence type="ECO:0000313" key="2">
    <source>
        <dbReference type="EMBL" id="TNN71979.1"/>
    </source>
</evidence>
<organism evidence="2 3">
    <name type="scientific">Liparis tanakae</name>
    <name type="common">Tanaka's snailfish</name>
    <dbReference type="NCBI Taxonomy" id="230148"/>
    <lineage>
        <taxon>Eukaryota</taxon>
        <taxon>Metazoa</taxon>
        <taxon>Chordata</taxon>
        <taxon>Craniata</taxon>
        <taxon>Vertebrata</taxon>
        <taxon>Euteleostomi</taxon>
        <taxon>Actinopterygii</taxon>
        <taxon>Neopterygii</taxon>
        <taxon>Teleostei</taxon>
        <taxon>Neoteleostei</taxon>
        <taxon>Acanthomorphata</taxon>
        <taxon>Eupercaria</taxon>
        <taxon>Perciformes</taxon>
        <taxon>Cottioidei</taxon>
        <taxon>Cottales</taxon>
        <taxon>Liparidae</taxon>
        <taxon>Liparis</taxon>
    </lineage>
</organism>
<sequence>MQLTLLWWSTVNGTPSSALEQTTQRKQPGWYEFPKACRIWGGTARHASVIDIDIELVKRPQCYGAGLGERREGQGLVLQHQALQEPPAGQRRIPQEQSGQLLLVAGAGQVRVAGPVPHHDPVFAPHPRLLLHPPLRAGLVARGPRAPGRRRVGVSAVLRPRAHPALQVLSPGLHGGHAGPARSAVAGPPRLPGGALLLRGEAPGGRVAGVVAQADAAGPVAAAAAPHGAAPAAAGRAGGEAGPGADQHRLLEAERRARAQGGSRGVEEAPHAAASGHVRGAVRRMGERRGPGDLPQVAARAQPLVEQRLLQREALVPLVLGEVAGLRQAASGSRAVARGRRVRRRDGERRRLSEELLPPDQLLELQGVAPLVEGCLGAERPLGVALGAQAGLAPQVGVHAVAEVTGSSLLGRAAPQRRQGGRVRRRLAVLGYGARRGGGGR</sequence>
<keyword evidence="3" id="KW-1185">Reference proteome</keyword>
<evidence type="ECO:0000256" key="1">
    <source>
        <dbReference type="SAM" id="MobiDB-lite"/>
    </source>
</evidence>
<dbReference type="Proteomes" id="UP000314294">
    <property type="component" value="Unassembled WGS sequence"/>
</dbReference>
<reference evidence="2 3" key="1">
    <citation type="submission" date="2019-03" db="EMBL/GenBank/DDBJ databases">
        <title>First draft genome of Liparis tanakae, snailfish: a comprehensive survey of snailfish specific genes.</title>
        <authorList>
            <person name="Kim W."/>
            <person name="Song I."/>
            <person name="Jeong J.-H."/>
            <person name="Kim D."/>
            <person name="Kim S."/>
            <person name="Ryu S."/>
            <person name="Song J.Y."/>
            <person name="Lee S.K."/>
        </authorList>
    </citation>
    <scope>NUCLEOTIDE SEQUENCE [LARGE SCALE GENOMIC DNA]</scope>
    <source>
        <tissue evidence="2">Muscle</tissue>
    </source>
</reference>
<dbReference type="AlphaFoldDB" id="A0A4Z2I1M9"/>
<dbReference type="EMBL" id="SRLO01000143">
    <property type="protein sequence ID" value="TNN71979.1"/>
    <property type="molecule type" value="Genomic_DNA"/>
</dbReference>
<evidence type="ECO:0000313" key="3">
    <source>
        <dbReference type="Proteomes" id="UP000314294"/>
    </source>
</evidence>
<gene>
    <name evidence="2" type="ORF">EYF80_017767</name>
</gene>